<dbReference type="InterPro" id="IPR003742">
    <property type="entry name" value="RlmH-like"/>
</dbReference>
<proteinExistence type="inferred from homology"/>
<dbReference type="HAMAP" id="MF_00658">
    <property type="entry name" value="23SrRNA_methyltr_H"/>
    <property type="match status" value="1"/>
</dbReference>
<dbReference type="PANTHER" id="PTHR33603:SF1">
    <property type="entry name" value="RIBOSOMAL RNA LARGE SUBUNIT METHYLTRANSFERASE H"/>
    <property type="match status" value="1"/>
</dbReference>
<dbReference type="NCBIfam" id="TIGR00246">
    <property type="entry name" value="tRNA_RlmH_YbeA"/>
    <property type="match status" value="1"/>
</dbReference>
<dbReference type="GeneID" id="29695683"/>
<dbReference type="EMBL" id="CP002915">
    <property type="protein sequence ID" value="AEK29999.1"/>
    <property type="molecule type" value="Genomic_DNA"/>
</dbReference>
<evidence type="ECO:0000256" key="3">
    <source>
        <dbReference type="ARBA" id="ARBA00022691"/>
    </source>
</evidence>
<evidence type="ECO:0000256" key="2">
    <source>
        <dbReference type="ARBA" id="ARBA00022679"/>
    </source>
</evidence>
<dbReference type="Pfam" id="PF02590">
    <property type="entry name" value="SPOUT_MTase"/>
    <property type="match status" value="1"/>
</dbReference>
<dbReference type="SUPFAM" id="SSF75217">
    <property type="entry name" value="alpha/beta knot"/>
    <property type="match status" value="1"/>
</dbReference>
<evidence type="ECO:0000256" key="1">
    <source>
        <dbReference type="ARBA" id="ARBA00022603"/>
    </source>
</evidence>
<keyword evidence="1 5" id="KW-0489">Methyltransferase</keyword>
<dbReference type="KEGG" id="bnm:BALAC2494_00586"/>
<keyword evidence="5" id="KW-0963">Cytoplasm</keyword>
<comment type="function">
    <text evidence="5">Specifically methylates the pseudouridine at position 1915 (m3Psi1915) in 23S rRNA.</text>
</comment>
<comment type="similarity">
    <text evidence="4 5">Belongs to the RNA methyltransferase RlmH family.</text>
</comment>
<comment type="catalytic activity">
    <reaction evidence="5">
        <text>pseudouridine(1915) in 23S rRNA + S-adenosyl-L-methionine = N(3)-methylpseudouridine(1915) in 23S rRNA + S-adenosyl-L-homocysteine + H(+)</text>
        <dbReference type="Rhea" id="RHEA:42752"/>
        <dbReference type="Rhea" id="RHEA-COMP:10221"/>
        <dbReference type="Rhea" id="RHEA-COMP:10222"/>
        <dbReference type="ChEBI" id="CHEBI:15378"/>
        <dbReference type="ChEBI" id="CHEBI:57856"/>
        <dbReference type="ChEBI" id="CHEBI:59789"/>
        <dbReference type="ChEBI" id="CHEBI:65314"/>
        <dbReference type="ChEBI" id="CHEBI:74486"/>
        <dbReference type="EC" id="2.1.1.177"/>
    </reaction>
</comment>
<keyword evidence="5" id="KW-0698">rRNA processing</keyword>
<dbReference type="SMR" id="A0A806FJD5"/>
<feature type="binding site" evidence="5">
    <location>
        <position position="108"/>
    </location>
    <ligand>
        <name>S-adenosyl-L-methionine</name>
        <dbReference type="ChEBI" id="CHEBI:59789"/>
    </ligand>
</feature>
<dbReference type="InterPro" id="IPR029028">
    <property type="entry name" value="Alpha/beta_knot_MTases"/>
</dbReference>
<dbReference type="NCBIfam" id="NF000985">
    <property type="entry name" value="PRK00103.1-3"/>
    <property type="match status" value="1"/>
</dbReference>
<dbReference type="Gene3D" id="3.40.1280.10">
    <property type="match status" value="1"/>
</dbReference>
<dbReference type="GO" id="GO:0005737">
    <property type="term" value="C:cytoplasm"/>
    <property type="evidence" value="ECO:0007669"/>
    <property type="project" value="UniProtKB-SubCell"/>
</dbReference>
<dbReference type="EC" id="2.1.1.177" evidence="5"/>
<evidence type="ECO:0000313" key="6">
    <source>
        <dbReference type="EMBL" id="AEK29999.1"/>
    </source>
</evidence>
<dbReference type="PIRSF" id="PIRSF004505">
    <property type="entry name" value="MT_bac"/>
    <property type="match status" value="1"/>
</dbReference>
<reference evidence="6 7" key="1">
    <citation type="journal article" date="2011" name="J. Bacteriol.">
        <title>Genome Sequence of the Probiotic Strain Bifidobacterium animalis subsp. lactis CNCM I-2494.</title>
        <authorList>
            <person name="Chervaux C."/>
            <person name="Grimaldi C."/>
            <person name="Bolotin A."/>
            <person name="Quinquis B."/>
            <person name="Legrain-Raspaud S."/>
            <person name="van Hylckama Vlieg J.E."/>
            <person name="Denariaz G."/>
            <person name="Smokvina T."/>
        </authorList>
    </citation>
    <scope>NUCLEOTIDE SEQUENCE [LARGE SCALE GENOMIC DNA]</scope>
    <source>
        <strain evidence="6 7">CNCM I-2494</strain>
    </source>
</reference>
<evidence type="ECO:0000313" key="7">
    <source>
        <dbReference type="Proteomes" id="UP000008394"/>
    </source>
</evidence>
<dbReference type="InterPro" id="IPR029026">
    <property type="entry name" value="tRNA_m1G_MTases_N"/>
</dbReference>
<dbReference type="CDD" id="cd18081">
    <property type="entry name" value="RlmH-like"/>
    <property type="match status" value="1"/>
</dbReference>
<dbReference type="GO" id="GO:0070038">
    <property type="term" value="F:rRNA (pseudouridine-N3-)-methyltransferase activity"/>
    <property type="evidence" value="ECO:0007669"/>
    <property type="project" value="UniProtKB-UniRule"/>
</dbReference>
<accession>A0A806FJD5</accession>
<protein>
    <recommendedName>
        <fullName evidence="5">Ribosomal RNA large subunit methyltransferase H</fullName>
        <ecNumber evidence="5">2.1.1.177</ecNumber>
    </recommendedName>
    <alternativeName>
        <fullName evidence="5">23S rRNA (pseudouridine1915-N3)-methyltransferase</fullName>
    </alternativeName>
    <alternativeName>
        <fullName evidence="5">23S rRNA m3Psi1915 methyltransferase</fullName>
    </alternativeName>
    <alternativeName>
        <fullName evidence="5">rRNA (pseudouridine-N3-)-methyltransferase RlmH</fullName>
    </alternativeName>
</protein>
<gene>
    <name evidence="5" type="primary">rlmH</name>
    <name evidence="6" type="ORF">BALAC2494_00586</name>
</gene>
<sequence length="159" mass="18186">MNIDIVCVGKVKERYLRDAIDEYRKRLSRFAKVDVIEVADEKTPEHASDTLNAQIKEKEGERILKHLRDGAFVVALAIEGDQLTSEQLAARIAQWGLHGVSHLQFVIGGSLGLDPRVLRRANMPLSFSKMTFPHQLMRVILLEQIYRAFKINAHEPYHK</sequence>
<evidence type="ECO:0000256" key="4">
    <source>
        <dbReference type="ARBA" id="ARBA00038303"/>
    </source>
</evidence>
<keyword evidence="3 5" id="KW-0949">S-adenosyl-L-methionine</keyword>
<comment type="subcellular location">
    <subcellularLocation>
        <location evidence="5">Cytoplasm</location>
    </subcellularLocation>
</comment>
<dbReference type="Proteomes" id="UP000008394">
    <property type="component" value="Chromosome"/>
</dbReference>
<evidence type="ECO:0000256" key="5">
    <source>
        <dbReference type="HAMAP-Rule" id="MF_00658"/>
    </source>
</evidence>
<organism evidence="6 7">
    <name type="scientific">Bifidobacterium animalis subsp. lactis CNCM I-2494</name>
    <dbReference type="NCBI Taxonomy" id="1042403"/>
    <lineage>
        <taxon>Bacteria</taxon>
        <taxon>Bacillati</taxon>
        <taxon>Actinomycetota</taxon>
        <taxon>Actinomycetes</taxon>
        <taxon>Bifidobacteriales</taxon>
        <taxon>Bifidobacteriaceae</taxon>
        <taxon>Bifidobacterium</taxon>
    </lineage>
</organism>
<dbReference type="AlphaFoldDB" id="A0A806FJD5"/>
<keyword evidence="2 5" id="KW-0808">Transferase</keyword>
<dbReference type="PANTHER" id="PTHR33603">
    <property type="entry name" value="METHYLTRANSFERASE"/>
    <property type="match status" value="1"/>
</dbReference>
<feature type="binding site" evidence="5">
    <location>
        <begin position="127"/>
        <end position="132"/>
    </location>
    <ligand>
        <name>S-adenosyl-L-methionine</name>
        <dbReference type="ChEBI" id="CHEBI:59789"/>
    </ligand>
</feature>
<comment type="subunit">
    <text evidence="5">Homodimer.</text>
</comment>
<feature type="binding site" evidence="5">
    <location>
        <position position="76"/>
    </location>
    <ligand>
        <name>S-adenosyl-L-methionine</name>
        <dbReference type="ChEBI" id="CHEBI:59789"/>
    </ligand>
</feature>
<name>A0A806FJD5_BIFAN</name>
<dbReference type="RefSeq" id="WP_004218768.1">
    <property type="nucleotide sequence ID" value="NC_017215.1"/>
</dbReference>